<keyword evidence="2" id="KW-1185">Reference proteome</keyword>
<evidence type="ECO:0000313" key="2">
    <source>
        <dbReference type="Proteomes" id="UP001197974"/>
    </source>
</evidence>
<evidence type="ECO:0000313" key="1">
    <source>
        <dbReference type="EMBL" id="WLR42298.1"/>
    </source>
</evidence>
<protein>
    <submittedName>
        <fullName evidence="1">Uncharacterized protein</fullName>
    </submittedName>
</protein>
<accession>A0ABY9JUX8</accession>
<dbReference type="EMBL" id="CP129013">
    <property type="protein sequence ID" value="WLR42298.1"/>
    <property type="molecule type" value="Genomic_DNA"/>
</dbReference>
<proteinExistence type="predicted"/>
<dbReference type="RefSeq" id="WP_226543441.1">
    <property type="nucleotide sequence ID" value="NZ_CP129013.1"/>
</dbReference>
<sequence>MIEIDSSGRSSLTSIKMLDTEEFFDFMDIPNLGSYGRDVPYYCEVTVTKDHLVEIDYKIFDPKSKELLQTSE</sequence>
<organism evidence="1 2">
    <name type="scientific">Bacillus carboniphilus</name>
    <dbReference type="NCBI Taxonomy" id="86663"/>
    <lineage>
        <taxon>Bacteria</taxon>
        <taxon>Bacillati</taxon>
        <taxon>Bacillota</taxon>
        <taxon>Bacilli</taxon>
        <taxon>Bacillales</taxon>
        <taxon>Bacillaceae</taxon>
        <taxon>Bacillus</taxon>
    </lineage>
</organism>
<dbReference type="Proteomes" id="UP001197974">
    <property type="component" value="Chromosome"/>
</dbReference>
<reference evidence="1 2" key="1">
    <citation type="submission" date="2023-06" db="EMBL/GenBank/DDBJ databases">
        <title>Five Gram-positive bacteria isolated from mangrove sediments in Shenzhen, Guangdong, China.</title>
        <authorList>
            <person name="Yu S."/>
            <person name="Zheng W."/>
            <person name="Huang Y."/>
        </authorList>
    </citation>
    <scope>NUCLEOTIDE SEQUENCE [LARGE SCALE GENOMIC DNA]</scope>
    <source>
        <strain evidence="1 2">SaN35-3</strain>
    </source>
</reference>
<gene>
    <name evidence="1" type="ORF">LC087_16480</name>
</gene>
<name>A0ABY9JUX8_9BACI</name>